<keyword evidence="1" id="KW-0472">Membrane</keyword>
<name>A0AAV0ULG4_9STRA</name>
<keyword evidence="1" id="KW-0812">Transmembrane</keyword>
<evidence type="ECO:0000313" key="2">
    <source>
        <dbReference type="EMBL" id="CAI5737188.1"/>
    </source>
</evidence>
<gene>
    <name evidence="2" type="ORF">PDE001_LOCUS6531</name>
</gene>
<keyword evidence="1" id="KW-1133">Transmembrane helix</keyword>
<reference evidence="2" key="1">
    <citation type="submission" date="2022-12" db="EMBL/GenBank/DDBJ databases">
        <authorList>
            <person name="Webb A."/>
        </authorList>
    </citation>
    <scope>NUCLEOTIDE SEQUENCE</scope>
    <source>
        <strain evidence="2">Pd1</strain>
    </source>
</reference>
<accession>A0AAV0ULG4</accession>
<dbReference type="Proteomes" id="UP001162029">
    <property type="component" value="Unassembled WGS sequence"/>
</dbReference>
<evidence type="ECO:0008006" key="4">
    <source>
        <dbReference type="Google" id="ProtNLM"/>
    </source>
</evidence>
<proteinExistence type="predicted"/>
<sequence length="101" mass="11449">MRDSGLHWIDLELLLDLCLAASLLICVVVWTILYPYAVKTGHPEKILNGPYPFFELDTPWAPLWYGGLLVAHVMALILVMLLSKVKQKKQQSMTFANHVEA</sequence>
<feature type="transmembrane region" description="Helical" evidence="1">
    <location>
        <begin position="63"/>
        <end position="83"/>
    </location>
</feature>
<evidence type="ECO:0000313" key="3">
    <source>
        <dbReference type="Proteomes" id="UP001162029"/>
    </source>
</evidence>
<protein>
    <recommendedName>
        <fullName evidence="4">Transmembrane protein</fullName>
    </recommendedName>
</protein>
<organism evidence="2 3">
    <name type="scientific">Peronospora destructor</name>
    <dbReference type="NCBI Taxonomy" id="86335"/>
    <lineage>
        <taxon>Eukaryota</taxon>
        <taxon>Sar</taxon>
        <taxon>Stramenopiles</taxon>
        <taxon>Oomycota</taxon>
        <taxon>Peronosporomycetes</taxon>
        <taxon>Peronosporales</taxon>
        <taxon>Peronosporaceae</taxon>
        <taxon>Peronospora</taxon>
    </lineage>
</organism>
<keyword evidence="3" id="KW-1185">Reference proteome</keyword>
<dbReference type="EMBL" id="CANTFM010001225">
    <property type="protein sequence ID" value="CAI5737188.1"/>
    <property type="molecule type" value="Genomic_DNA"/>
</dbReference>
<feature type="transmembrane region" description="Helical" evidence="1">
    <location>
        <begin position="12"/>
        <end position="33"/>
    </location>
</feature>
<evidence type="ECO:0000256" key="1">
    <source>
        <dbReference type="SAM" id="Phobius"/>
    </source>
</evidence>
<comment type="caution">
    <text evidence="2">The sequence shown here is derived from an EMBL/GenBank/DDBJ whole genome shotgun (WGS) entry which is preliminary data.</text>
</comment>
<dbReference type="AlphaFoldDB" id="A0AAV0ULG4"/>